<evidence type="ECO:0000256" key="3">
    <source>
        <dbReference type="ARBA" id="ARBA00022692"/>
    </source>
</evidence>
<keyword evidence="2" id="KW-1003">Cell membrane</keyword>
<feature type="transmembrane region" description="Helical" evidence="6">
    <location>
        <begin position="358"/>
        <end position="382"/>
    </location>
</feature>
<dbReference type="Pfam" id="PF07690">
    <property type="entry name" value="MFS_1"/>
    <property type="match status" value="1"/>
</dbReference>
<comment type="subcellular location">
    <subcellularLocation>
        <location evidence="1">Cell membrane</location>
        <topology evidence="1">Multi-pass membrane protein</topology>
    </subcellularLocation>
</comment>
<organism evidence="8 9">
    <name type="scientific">Paraburkholderia susongensis</name>
    <dbReference type="NCBI Taxonomy" id="1515439"/>
    <lineage>
        <taxon>Bacteria</taxon>
        <taxon>Pseudomonadati</taxon>
        <taxon>Pseudomonadota</taxon>
        <taxon>Betaproteobacteria</taxon>
        <taxon>Burkholderiales</taxon>
        <taxon>Burkholderiaceae</taxon>
        <taxon>Paraburkholderia</taxon>
    </lineage>
</organism>
<feature type="domain" description="Major facilitator superfamily (MFS) profile" evidence="7">
    <location>
        <begin position="11"/>
        <end position="414"/>
    </location>
</feature>
<feature type="transmembrane region" description="Helical" evidence="6">
    <location>
        <begin position="231"/>
        <end position="252"/>
    </location>
</feature>
<proteinExistence type="predicted"/>
<dbReference type="AlphaFoldDB" id="A0A1X7M162"/>
<evidence type="ECO:0000256" key="1">
    <source>
        <dbReference type="ARBA" id="ARBA00004651"/>
    </source>
</evidence>
<sequence length="443" mass="48088">MLNRPKVSRAVLALMCAMSFIMYLDRVNLSAAAGLIRDDLHLSNTNVGLVFAAFAYTYTLCQVIGGWVSDRFGAKLTLVTCASIWIVATVATGLAGGLVSLFGARLLLGIGEGAALPAQARALTNWFPAHKRGFVQGLTHSFSRLGNAITPPLIALLVAYSSWRVSFFAVGALTFVWVLVYAWYFIDDPRKHRHMTAQEEAQLPPARKTDVEATREPTPWRRLLKRIGPTMLVYFCYGWTGWLFFTWLPTFFMHGRGLDLKSSAMFSAGVFLSGVVGNTAGGVLSDRVLKRTRNVVAARRNVIIGAFLGALVFLAPVMIVKSLPVMAACMSLSFFFLEMTIGPIWAVPMDITPQHVGVASGLVNAGSAIAGIFTPIVFGLVVDRTGSWTLPFAGSLALLAVGIVATFFMRPDIPLDTANAQADISSSDELRFAENLTPRESNR</sequence>
<evidence type="ECO:0000256" key="2">
    <source>
        <dbReference type="ARBA" id="ARBA00022475"/>
    </source>
</evidence>
<dbReference type="InterPro" id="IPR050382">
    <property type="entry name" value="MFS_Na/Anion_cotransporter"/>
</dbReference>
<keyword evidence="5 6" id="KW-0472">Membrane</keyword>
<dbReference type="CDD" id="cd17319">
    <property type="entry name" value="MFS_ExuT_GudP_like"/>
    <property type="match status" value="1"/>
</dbReference>
<dbReference type="PANTHER" id="PTHR11662">
    <property type="entry name" value="SOLUTE CARRIER FAMILY 17"/>
    <property type="match status" value="1"/>
</dbReference>
<feature type="transmembrane region" description="Helical" evidence="6">
    <location>
        <begin position="76"/>
        <end position="102"/>
    </location>
</feature>
<dbReference type="EMBL" id="FXAT01000014">
    <property type="protein sequence ID" value="SMG59916.1"/>
    <property type="molecule type" value="Genomic_DNA"/>
</dbReference>
<dbReference type="PIRSF" id="PIRSF002808">
    <property type="entry name" value="Hexose_phosphate_transp"/>
    <property type="match status" value="1"/>
</dbReference>
<dbReference type="GO" id="GO:0022857">
    <property type="term" value="F:transmembrane transporter activity"/>
    <property type="evidence" value="ECO:0007669"/>
    <property type="project" value="InterPro"/>
</dbReference>
<dbReference type="InterPro" id="IPR036259">
    <property type="entry name" value="MFS_trans_sf"/>
</dbReference>
<evidence type="ECO:0000259" key="7">
    <source>
        <dbReference type="PROSITE" id="PS50850"/>
    </source>
</evidence>
<dbReference type="InterPro" id="IPR000849">
    <property type="entry name" value="Sugar_P_transporter"/>
</dbReference>
<reference evidence="9" key="1">
    <citation type="submission" date="2017-04" db="EMBL/GenBank/DDBJ databases">
        <authorList>
            <person name="Varghese N."/>
            <person name="Submissions S."/>
        </authorList>
    </citation>
    <scope>NUCLEOTIDE SEQUENCE [LARGE SCALE GENOMIC DNA]</scope>
    <source>
        <strain evidence="9">LMG 29540</strain>
    </source>
</reference>
<keyword evidence="3 6" id="KW-0812">Transmembrane</keyword>
<feature type="transmembrane region" description="Helical" evidence="6">
    <location>
        <begin position="48"/>
        <end position="69"/>
    </location>
</feature>
<feature type="transmembrane region" description="Helical" evidence="6">
    <location>
        <begin position="165"/>
        <end position="186"/>
    </location>
</feature>
<gene>
    <name evidence="8" type="ORF">SAMN06265784_114130</name>
</gene>
<dbReference type="InterPro" id="IPR020846">
    <property type="entry name" value="MFS_dom"/>
</dbReference>
<feature type="transmembrane region" description="Helical" evidence="6">
    <location>
        <begin position="264"/>
        <end position="289"/>
    </location>
</feature>
<evidence type="ECO:0000313" key="8">
    <source>
        <dbReference type="EMBL" id="SMG59916.1"/>
    </source>
</evidence>
<feature type="transmembrane region" description="Helical" evidence="6">
    <location>
        <begin position="301"/>
        <end position="319"/>
    </location>
</feature>
<feature type="transmembrane region" description="Helical" evidence="6">
    <location>
        <begin position="325"/>
        <end position="346"/>
    </location>
</feature>
<accession>A0A1X7M162</accession>
<evidence type="ECO:0000256" key="5">
    <source>
        <dbReference type="ARBA" id="ARBA00023136"/>
    </source>
</evidence>
<dbReference type="Proteomes" id="UP000193228">
    <property type="component" value="Unassembled WGS sequence"/>
</dbReference>
<evidence type="ECO:0000313" key="9">
    <source>
        <dbReference type="Proteomes" id="UP000193228"/>
    </source>
</evidence>
<dbReference type="InterPro" id="IPR011701">
    <property type="entry name" value="MFS"/>
</dbReference>
<feature type="transmembrane region" description="Helical" evidence="6">
    <location>
        <begin position="388"/>
        <end position="409"/>
    </location>
</feature>
<name>A0A1X7M162_9BURK</name>
<dbReference type="RefSeq" id="WP_085489065.1">
    <property type="nucleotide sequence ID" value="NZ_FXAT01000014.1"/>
</dbReference>
<dbReference type="PROSITE" id="PS50850">
    <property type="entry name" value="MFS"/>
    <property type="match status" value="1"/>
</dbReference>
<dbReference type="STRING" id="1515439.SAMN06265784_114130"/>
<protein>
    <submittedName>
        <fullName evidence="8">Sugar phosphate permease</fullName>
    </submittedName>
</protein>
<dbReference type="PANTHER" id="PTHR11662:SF399">
    <property type="entry name" value="FI19708P1-RELATED"/>
    <property type="match status" value="1"/>
</dbReference>
<dbReference type="OrthoDB" id="8596007at2"/>
<evidence type="ECO:0000256" key="4">
    <source>
        <dbReference type="ARBA" id="ARBA00022989"/>
    </source>
</evidence>
<keyword evidence="4 6" id="KW-1133">Transmembrane helix</keyword>
<keyword evidence="9" id="KW-1185">Reference proteome</keyword>
<evidence type="ECO:0000256" key="6">
    <source>
        <dbReference type="SAM" id="Phobius"/>
    </source>
</evidence>
<dbReference type="GO" id="GO:0005886">
    <property type="term" value="C:plasma membrane"/>
    <property type="evidence" value="ECO:0007669"/>
    <property type="project" value="UniProtKB-SubCell"/>
</dbReference>
<dbReference type="Gene3D" id="1.20.1250.20">
    <property type="entry name" value="MFS general substrate transporter like domains"/>
    <property type="match status" value="2"/>
</dbReference>
<dbReference type="SUPFAM" id="SSF103473">
    <property type="entry name" value="MFS general substrate transporter"/>
    <property type="match status" value="1"/>
</dbReference>